<dbReference type="EMBL" id="JBBXJM010000002">
    <property type="protein sequence ID" value="KAL1411858.1"/>
    <property type="molecule type" value="Genomic_DNA"/>
</dbReference>
<feature type="compositionally biased region" description="Low complexity" evidence="1">
    <location>
        <begin position="301"/>
        <end position="313"/>
    </location>
</feature>
<feature type="compositionally biased region" description="Basic and acidic residues" evidence="1">
    <location>
        <begin position="185"/>
        <end position="199"/>
    </location>
</feature>
<dbReference type="Gene3D" id="3.10.620.30">
    <property type="match status" value="1"/>
</dbReference>
<evidence type="ECO:0000259" key="2">
    <source>
        <dbReference type="SMART" id="SM00460"/>
    </source>
</evidence>
<proteinExistence type="predicted"/>
<dbReference type="InterPro" id="IPR002931">
    <property type="entry name" value="Transglutaminase-like"/>
</dbReference>
<dbReference type="Pfam" id="PF01841">
    <property type="entry name" value="Transglut_core"/>
    <property type="match status" value="1"/>
</dbReference>
<dbReference type="Proteomes" id="UP001565368">
    <property type="component" value="Unassembled WGS sequence"/>
</dbReference>
<gene>
    <name evidence="3" type="ORF">Q8F55_002831</name>
</gene>
<dbReference type="SMART" id="SM00460">
    <property type="entry name" value="TGc"/>
    <property type="match status" value="1"/>
</dbReference>
<name>A0ABR3QBW7_9TREE</name>
<dbReference type="RefSeq" id="XP_069211802.1">
    <property type="nucleotide sequence ID" value="XM_069351416.1"/>
</dbReference>
<dbReference type="PANTHER" id="PTHR46333:SF5">
    <property type="entry name" value="TRANSGLUTAMINASE-LIKE DOMAIN-CONTAINING PROTEIN"/>
    <property type="match status" value="1"/>
</dbReference>
<dbReference type="PANTHER" id="PTHR46333">
    <property type="entry name" value="CYTOKINESIS PROTEIN 3"/>
    <property type="match status" value="1"/>
</dbReference>
<dbReference type="InterPro" id="IPR038765">
    <property type="entry name" value="Papain-like_cys_pep_sf"/>
</dbReference>
<feature type="compositionally biased region" description="Basic and acidic residues" evidence="1">
    <location>
        <begin position="158"/>
        <end position="176"/>
    </location>
</feature>
<sequence>MAEDEEPQFKSLKDRIAALNLGAGGTAPLPAQAGASKPRPPPPAPPPVEEPEELPHYIAKRGLPPPKANGAVAPPPTHAARDDKQVNRLTRPTAPKVFPKRPEKPAPTYSYHKEMAPPVRRTTSDGAESPSSPPQARPPLPSRTSTTEAVPSLPPRRPSVDPDTHRPNLPPRKADSTPKLPPRRPSVDPHPDLPARRPSIDPVPAPAARTVPPLPAAKPPLPSSKPPLPTSSKPALPSSAKPALPSSAKPALPASPKPASPAPARKLQWPPTDLNADDVTPDEPLPITPMTDPGAPPPVPLASRPSSKPKPAASQLYAGFHPNPPDCLVCRDFSQPDHYAASYPRASLPAHDAVGYLAEALCDPFPSATDKARAIFTWFHHNVAYDVVTFCAGTMRAMSPEETIRTGLAVCQGYADTFAAIAQRAGLECVVVSGHGKGAGISDWVQGEPIPRFDANHAWNAVHLESGWKLVDACWGAGNIDLAQQTFTSRFQPIHFSMLNNDFGRTHFPADPSRFYVPHPPSWEEYTVGTNGGFPRPTVTGLAAEEGIDQYSIEPTMSPIPLVASDPPSVRFQMTTVCPHWDSVAHGNGAPYLLMLYMPWRPVKEAMVPMEQGGGWWWLDVSIDELARGRGQQVSVVALATLCGRDGRGITADEYNKSLRSWGAWSFNHKGVALWDL</sequence>
<evidence type="ECO:0000313" key="4">
    <source>
        <dbReference type="Proteomes" id="UP001565368"/>
    </source>
</evidence>
<evidence type="ECO:0000256" key="1">
    <source>
        <dbReference type="SAM" id="MobiDB-lite"/>
    </source>
</evidence>
<accession>A0ABR3QBW7</accession>
<protein>
    <recommendedName>
        <fullName evidence="2">Transglutaminase-like domain-containing protein</fullName>
    </recommendedName>
</protein>
<feature type="compositionally biased region" description="Pro residues" evidence="1">
    <location>
        <begin position="63"/>
        <end position="77"/>
    </location>
</feature>
<feature type="compositionally biased region" description="Pro residues" evidence="1">
    <location>
        <begin position="38"/>
        <end position="48"/>
    </location>
</feature>
<comment type="caution">
    <text evidence="3">The sequence shown here is derived from an EMBL/GenBank/DDBJ whole genome shotgun (WGS) entry which is preliminary data.</text>
</comment>
<feature type="domain" description="Transglutaminase-like" evidence="2">
    <location>
        <begin position="403"/>
        <end position="475"/>
    </location>
</feature>
<feature type="compositionally biased region" description="Pro residues" evidence="1">
    <location>
        <begin position="212"/>
        <end position="229"/>
    </location>
</feature>
<organism evidence="3 4">
    <name type="scientific">Vanrija albida</name>
    <dbReference type="NCBI Taxonomy" id="181172"/>
    <lineage>
        <taxon>Eukaryota</taxon>
        <taxon>Fungi</taxon>
        <taxon>Dikarya</taxon>
        <taxon>Basidiomycota</taxon>
        <taxon>Agaricomycotina</taxon>
        <taxon>Tremellomycetes</taxon>
        <taxon>Trichosporonales</taxon>
        <taxon>Trichosporonaceae</taxon>
        <taxon>Vanrija</taxon>
    </lineage>
</organism>
<dbReference type="SUPFAM" id="SSF54001">
    <property type="entry name" value="Cysteine proteinases"/>
    <property type="match status" value="1"/>
</dbReference>
<feature type="region of interest" description="Disordered" evidence="1">
    <location>
        <begin position="21"/>
        <end position="313"/>
    </location>
</feature>
<evidence type="ECO:0000313" key="3">
    <source>
        <dbReference type="EMBL" id="KAL1411858.1"/>
    </source>
</evidence>
<reference evidence="3 4" key="1">
    <citation type="submission" date="2023-08" db="EMBL/GenBank/DDBJ databases">
        <title>Annotated Genome Sequence of Vanrija albida AlHP1.</title>
        <authorList>
            <person name="Herzog R."/>
        </authorList>
    </citation>
    <scope>NUCLEOTIDE SEQUENCE [LARGE SCALE GENOMIC DNA]</scope>
    <source>
        <strain evidence="3 4">AlHP1</strain>
    </source>
</reference>
<keyword evidence="4" id="KW-1185">Reference proteome</keyword>
<feature type="compositionally biased region" description="Low complexity" evidence="1">
    <location>
        <begin position="230"/>
        <end position="252"/>
    </location>
</feature>
<feature type="compositionally biased region" description="Pro residues" evidence="1">
    <location>
        <begin position="131"/>
        <end position="141"/>
    </location>
</feature>
<dbReference type="InterPro" id="IPR052557">
    <property type="entry name" value="CAP/Cytokinesis_protein"/>
</dbReference>
<dbReference type="GeneID" id="95983874"/>